<protein>
    <submittedName>
        <fullName evidence="2">Uncharacterized protein</fullName>
    </submittedName>
</protein>
<name>K8FC94_9CHLO</name>
<dbReference type="EMBL" id="FO082266">
    <property type="protein sequence ID" value="CCO19313.1"/>
    <property type="molecule type" value="Genomic_DNA"/>
</dbReference>
<organism evidence="2 3">
    <name type="scientific">Bathycoccus prasinos</name>
    <dbReference type="NCBI Taxonomy" id="41875"/>
    <lineage>
        <taxon>Eukaryota</taxon>
        <taxon>Viridiplantae</taxon>
        <taxon>Chlorophyta</taxon>
        <taxon>Mamiellophyceae</taxon>
        <taxon>Mamiellales</taxon>
        <taxon>Bathycoccaceae</taxon>
        <taxon>Bathycoccus</taxon>
    </lineage>
</organism>
<evidence type="ECO:0000256" key="1">
    <source>
        <dbReference type="SAM" id="MobiDB-lite"/>
    </source>
</evidence>
<dbReference type="eggNOG" id="ENOG502QQBM">
    <property type="taxonomic scope" value="Eukaryota"/>
</dbReference>
<dbReference type="PANTHER" id="PTHR35757:SF1">
    <property type="entry name" value="THERMOSOME SUBUNIT GAMMA"/>
    <property type="match status" value="1"/>
</dbReference>
<evidence type="ECO:0000313" key="2">
    <source>
        <dbReference type="EMBL" id="CCO19313.1"/>
    </source>
</evidence>
<dbReference type="GeneID" id="19012140"/>
<reference evidence="2 3" key="1">
    <citation type="submission" date="2011-10" db="EMBL/GenBank/DDBJ databases">
        <authorList>
            <person name="Genoscope - CEA"/>
        </authorList>
    </citation>
    <scope>NUCLEOTIDE SEQUENCE [LARGE SCALE GENOMIC DNA]</scope>
    <source>
        <strain evidence="2 3">RCC 1105</strain>
    </source>
</reference>
<sequence>MRTTTTTTITTTALSRPRLLFYPRPSFASSSSKASSISKASSSSKSSTTESESYLRLHETDTGDWELQSSQVTYVNEQKTCEIDLIATVHVGEKEYYKNLERDLVSQNEENPVLFELLTDERNVERMIRSRTENTTTSSSSLTLPRLKVSLSPTDEARRLAASHGLIAQLDAIDFKKPNWYLADCSSNELEKMKADMSLEEADTEAFRVPALIEAFLVTIIGRARTLPRAGQFARSLVWLVPCPEAHLLLLDWIWGGGRPAPVLGAMVDAISAGDIVGARKLAFAQMIVSAQGKNVYGSGSGAKATIEKRNEIATNRLREALRQLYDSDDDNNNNTKPTTTRTKEKLSVLYGGSHLPGLAKNLETLFSAEKNDDENENIENASFGGTFSKSSTIWRTVWRIPKKPENAFARFGFLPLLLLVDGFDWAQTLDALAEASRREKLVEIFLYVLRHVAAYYALGKWVLEWNRDLFEESAL</sequence>
<feature type="region of interest" description="Disordered" evidence="1">
    <location>
        <begin position="324"/>
        <end position="344"/>
    </location>
</feature>
<dbReference type="AlphaFoldDB" id="K8FC94"/>
<evidence type="ECO:0000313" key="3">
    <source>
        <dbReference type="Proteomes" id="UP000198341"/>
    </source>
</evidence>
<proteinExistence type="predicted"/>
<feature type="compositionally biased region" description="Low complexity" evidence="1">
    <location>
        <begin position="27"/>
        <end position="52"/>
    </location>
</feature>
<dbReference type="Proteomes" id="UP000198341">
    <property type="component" value="Chromosome 13"/>
</dbReference>
<dbReference type="OrthoDB" id="45571at2759"/>
<dbReference type="KEGG" id="bpg:Bathy13g01880"/>
<feature type="region of interest" description="Disordered" evidence="1">
    <location>
        <begin position="27"/>
        <end position="55"/>
    </location>
</feature>
<dbReference type="RefSeq" id="XP_007509510.1">
    <property type="nucleotide sequence ID" value="XM_007509448.1"/>
</dbReference>
<gene>
    <name evidence="2" type="ordered locus">Bathy13g01880</name>
</gene>
<keyword evidence="3" id="KW-1185">Reference proteome</keyword>
<accession>K8FC94</accession>
<dbReference type="PANTHER" id="PTHR35757">
    <property type="entry name" value="THERMOSOME SUBUNIT GAMMA"/>
    <property type="match status" value="1"/>
</dbReference>